<evidence type="ECO:0000313" key="3">
    <source>
        <dbReference type="EMBL" id="QEM82167.2"/>
    </source>
</evidence>
<dbReference type="KEGG" id="hbh:E4T21_11880"/>
<dbReference type="SUPFAM" id="SSF53756">
    <property type="entry name" value="UDP-Glycosyltransferase/glycogen phosphorylase"/>
    <property type="match status" value="1"/>
</dbReference>
<evidence type="ECO:0000313" key="4">
    <source>
        <dbReference type="Proteomes" id="UP000324285"/>
    </source>
</evidence>
<dbReference type="GO" id="GO:0016757">
    <property type="term" value="F:glycosyltransferase activity"/>
    <property type="evidence" value="ECO:0007669"/>
    <property type="project" value="InterPro"/>
</dbReference>
<accession>A0A856QQF8</accession>
<feature type="domain" description="Glycosyltransferase subfamily 4-like N-terminal" evidence="2">
    <location>
        <begin position="17"/>
        <end position="203"/>
    </location>
</feature>
<gene>
    <name evidence="3" type="ORF">E4T21_11880</name>
</gene>
<dbReference type="InterPro" id="IPR001296">
    <property type="entry name" value="Glyco_trans_1"/>
</dbReference>
<dbReference type="GO" id="GO:1901135">
    <property type="term" value="P:carbohydrate derivative metabolic process"/>
    <property type="evidence" value="ECO:0007669"/>
    <property type="project" value="UniProtKB-ARBA"/>
</dbReference>
<dbReference type="Gene3D" id="3.40.50.2000">
    <property type="entry name" value="Glycogen Phosphorylase B"/>
    <property type="match status" value="2"/>
</dbReference>
<dbReference type="CDD" id="cd03811">
    <property type="entry name" value="GT4_GT28_WabH-like"/>
    <property type="match status" value="1"/>
</dbReference>
<proteinExistence type="predicted"/>
<evidence type="ECO:0000259" key="1">
    <source>
        <dbReference type="Pfam" id="PF00534"/>
    </source>
</evidence>
<feature type="domain" description="Glycosyl transferase family 1" evidence="1">
    <location>
        <begin position="218"/>
        <end position="360"/>
    </location>
</feature>
<dbReference type="EMBL" id="CP038437">
    <property type="protein sequence ID" value="QEM82167.2"/>
    <property type="molecule type" value="Genomic_DNA"/>
</dbReference>
<sequence length="398" mass="44299">MTDHKRFLLVLRRMGTGGIEQATRTLACALAKAGHDVHLLVMKGGMCQEEMPAQVTVHCLDVDRISRRGWGLVMHVAERLVLSPLVKGSGFIWRSKRCSKAFAHFVHALEQQYGHLDLILIRGQGAFESLGKFNDLRAWRVVESVTGRFPPNRRGRWLTRALYQDKQVLCVSQGVQHALLEYLHGQNVTLSRSEVLYNAVPVEHIQQQALQPATPSFEQPYLVHVGRLVPVKNQRRLLHAYQIAVEHGLEHDLLIIGDGSERAELEMLSEALGLNHKVHFLGSQANPYPWVKQADAFVLSSNFEGLGLVLIEALALGTPCVACDVPGGIREILIGEQHRLLAAPDEQALAEKMLEAVSHPLPVQEAWVAPFTEAIIIRQLLELTSLAMDMETPHAHPA</sequence>
<dbReference type="PANTHER" id="PTHR12526:SF630">
    <property type="entry name" value="GLYCOSYLTRANSFERASE"/>
    <property type="match status" value="1"/>
</dbReference>
<dbReference type="Pfam" id="PF00534">
    <property type="entry name" value="Glycos_transf_1"/>
    <property type="match status" value="1"/>
</dbReference>
<reference evidence="3" key="1">
    <citation type="submission" date="2021-02" db="EMBL/GenBank/DDBJ databases">
        <title>Strain Y2R2, a novel species of the genus Halomonas.</title>
        <authorList>
            <person name="Huang H."/>
        </authorList>
    </citation>
    <scope>NUCLEOTIDE SEQUENCE</scope>
    <source>
        <strain evidence="3">Y2R2</strain>
    </source>
</reference>
<evidence type="ECO:0000259" key="2">
    <source>
        <dbReference type="Pfam" id="PF13439"/>
    </source>
</evidence>
<dbReference type="PANTHER" id="PTHR12526">
    <property type="entry name" value="GLYCOSYLTRANSFERASE"/>
    <property type="match status" value="1"/>
</dbReference>
<dbReference type="Pfam" id="PF13439">
    <property type="entry name" value="Glyco_transf_4"/>
    <property type="match status" value="1"/>
</dbReference>
<dbReference type="Proteomes" id="UP000324285">
    <property type="component" value="Chromosome"/>
</dbReference>
<dbReference type="InterPro" id="IPR028098">
    <property type="entry name" value="Glyco_trans_4-like_N"/>
</dbReference>
<dbReference type="RefSeq" id="WP_187774986.1">
    <property type="nucleotide sequence ID" value="NZ_CP038437.2"/>
</dbReference>
<name>A0A856QQF8_9GAMM</name>
<organism evidence="3 4">
    <name type="scientific">Halomonas binhaiensis</name>
    <dbReference type="NCBI Taxonomy" id="2562282"/>
    <lineage>
        <taxon>Bacteria</taxon>
        <taxon>Pseudomonadati</taxon>
        <taxon>Pseudomonadota</taxon>
        <taxon>Gammaproteobacteria</taxon>
        <taxon>Oceanospirillales</taxon>
        <taxon>Halomonadaceae</taxon>
        <taxon>Halomonas</taxon>
    </lineage>
</organism>
<dbReference type="AlphaFoldDB" id="A0A856QQF8"/>
<keyword evidence="4" id="KW-1185">Reference proteome</keyword>
<protein>
    <submittedName>
        <fullName evidence="3">Glycosyltransferase</fullName>
    </submittedName>
</protein>